<feature type="transmembrane region" description="Helical" evidence="1">
    <location>
        <begin position="37"/>
        <end position="57"/>
    </location>
</feature>
<keyword evidence="1" id="KW-0812">Transmembrane</keyword>
<keyword evidence="1" id="KW-0472">Membrane</keyword>
<comment type="caution">
    <text evidence="2">The sequence shown here is derived from an EMBL/GenBank/DDBJ whole genome shotgun (WGS) entry which is preliminary data.</text>
</comment>
<feature type="transmembrane region" description="Helical" evidence="1">
    <location>
        <begin position="110"/>
        <end position="140"/>
    </location>
</feature>
<dbReference type="OrthoDB" id="10250888at2759"/>
<accession>A0A132P057</accession>
<dbReference type="VEuPathDB" id="GiardiaDB:QR46_0283"/>
<dbReference type="EMBL" id="JXTI01000004">
    <property type="protein sequence ID" value="KWX15701.1"/>
    <property type="molecule type" value="Genomic_DNA"/>
</dbReference>
<feature type="transmembrane region" description="Helical" evidence="1">
    <location>
        <begin position="63"/>
        <end position="89"/>
    </location>
</feature>
<protein>
    <submittedName>
        <fullName evidence="2">Uncharacterized protein</fullName>
    </submittedName>
</protein>
<dbReference type="AlphaFoldDB" id="A0A132P057"/>
<name>A0A132P057_GIAIN</name>
<keyword evidence="1" id="KW-1133">Transmembrane helix</keyword>
<evidence type="ECO:0000313" key="2">
    <source>
        <dbReference type="EMBL" id="KWX15701.1"/>
    </source>
</evidence>
<gene>
    <name evidence="2" type="ORF">QR46_0283</name>
</gene>
<evidence type="ECO:0000313" key="3">
    <source>
        <dbReference type="Proteomes" id="UP000070089"/>
    </source>
</evidence>
<sequence>MYFPLELSHEELDRLVLEDCEEKIALSSHLNQKSFDAYYNILRIVSVFFLVLFRSPYTPSLGGFAYLSFALSILAIVSIIISGTVYVILNRRFQRVYRRLRCPLEERFETFTWSLINTISHLIMSITLMLCCIMIFIIFLDGEINLIDPSEDT</sequence>
<evidence type="ECO:0000256" key="1">
    <source>
        <dbReference type="SAM" id="Phobius"/>
    </source>
</evidence>
<organism evidence="2 3">
    <name type="scientific">Giardia duodenalis assemblage B</name>
    <dbReference type="NCBI Taxonomy" id="1394984"/>
    <lineage>
        <taxon>Eukaryota</taxon>
        <taxon>Metamonada</taxon>
        <taxon>Diplomonadida</taxon>
        <taxon>Hexamitidae</taxon>
        <taxon>Giardiinae</taxon>
        <taxon>Giardia</taxon>
    </lineage>
</organism>
<reference evidence="2 3" key="1">
    <citation type="journal article" date="2015" name="Mol. Biochem. Parasitol.">
        <title>Identification of polymorphic genes for use in assemblage B genotyping assays through comparative genomics of multiple assemblage B Giardia duodenalis isolates.</title>
        <authorList>
            <person name="Wielinga C."/>
            <person name="Thompson R.C."/>
            <person name="Monis P."/>
            <person name="Ryan U."/>
        </authorList>
    </citation>
    <scope>NUCLEOTIDE SEQUENCE [LARGE SCALE GENOMIC DNA]</scope>
    <source>
        <strain evidence="2 3">BAH15c1</strain>
    </source>
</reference>
<proteinExistence type="predicted"/>
<dbReference type="Proteomes" id="UP000070089">
    <property type="component" value="Unassembled WGS sequence"/>
</dbReference>